<evidence type="ECO:0000256" key="5">
    <source>
        <dbReference type="ARBA" id="ARBA00022692"/>
    </source>
</evidence>
<dbReference type="PANTHER" id="PTHR43357">
    <property type="entry name" value="INNER MEMBRANE ABC TRANSPORTER PERMEASE PROTEIN YDCV"/>
    <property type="match status" value="1"/>
</dbReference>
<dbReference type="SUPFAM" id="SSF161098">
    <property type="entry name" value="MetI-like"/>
    <property type="match status" value="1"/>
</dbReference>
<feature type="transmembrane region" description="Helical" evidence="8">
    <location>
        <begin position="27"/>
        <end position="52"/>
    </location>
</feature>
<comment type="subcellular location">
    <subcellularLocation>
        <location evidence="1">Cell inner membrane</location>
        <topology evidence="1">Multi-pass membrane protein</topology>
    </subcellularLocation>
    <subcellularLocation>
        <location evidence="8">Cell membrane</location>
        <topology evidence="8">Multi-pass membrane protein</topology>
    </subcellularLocation>
</comment>
<comment type="caution">
    <text evidence="10">The sequence shown here is derived from an EMBL/GenBank/DDBJ whole genome shotgun (WGS) entry which is preliminary data.</text>
</comment>
<name>A0ABV8RXY0_9BURK</name>
<evidence type="ECO:0000256" key="4">
    <source>
        <dbReference type="ARBA" id="ARBA00022519"/>
    </source>
</evidence>
<evidence type="ECO:0000256" key="7">
    <source>
        <dbReference type="ARBA" id="ARBA00023136"/>
    </source>
</evidence>
<gene>
    <name evidence="10" type="ORF">ACFO0J_09360</name>
</gene>
<sequence>MMSPKATHAAPARHTPARRRRIAWGRVIHRAFVALMFFYILCPLIFVVWLSFFRDPIMYFPPSGYTLSWYVKAWENEAFTSGFLLSIQVAIYAAVCGVILGVLAAVGIVRFRVPGAKWINTLLLSPILMPGIVAGIAIYLFYLNAEEWLDAQVVGTYSGLVLAHVCLTIPWTVRLVSASLVGLDPSIEEAARNLGANGRVAFLRVTLPMMRPAVVAATLFSFVVSFENLELSLSLAGPGRTTLPVVVMQYLQFNLDPAIAAVAAIQIVLLGLIMLVTDRFVKLSQVV</sequence>
<keyword evidence="7 8" id="KW-0472">Membrane</keyword>
<keyword evidence="6 8" id="KW-1133">Transmembrane helix</keyword>
<feature type="domain" description="ABC transmembrane type-1" evidence="9">
    <location>
        <begin position="83"/>
        <end position="277"/>
    </location>
</feature>
<keyword evidence="4" id="KW-0997">Cell inner membrane</keyword>
<protein>
    <submittedName>
        <fullName evidence="10">ABC transporter permease</fullName>
    </submittedName>
</protein>
<feature type="transmembrane region" description="Helical" evidence="8">
    <location>
        <begin position="154"/>
        <end position="173"/>
    </location>
</feature>
<proteinExistence type="inferred from homology"/>
<dbReference type="PROSITE" id="PS50928">
    <property type="entry name" value="ABC_TM1"/>
    <property type="match status" value="1"/>
</dbReference>
<evidence type="ECO:0000259" key="9">
    <source>
        <dbReference type="PROSITE" id="PS50928"/>
    </source>
</evidence>
<evidence type="ECO:0000256" key="3">
    <source>
        <dbReference type="ARBA" id="ARBA00022475"/>
    </source>
</evidence>
<keyword evidence="11" id="KW-1185">Reference proteome</keyword>
<evidence type="ECO:0000313" key="11">
    <source>
        <dbReference type="Proteomes" id="UP001595756"/>
    </source>
</evidence>
<evidence type="ECO:0000256" key="8">
    <source>
        <dbReference type="RuleBase" id="RU363032"/>
    </source>
</evidence>
<dbReference type="Pfam" id="PF00528">
    <property type="entry name" value="BPD_transp_1"/>
    <property type="match status" value="1"/>
</dbReference>
<accession>A0ABV8RXY0</accession>
<organism evidence="10 11">
    <name type="scientific">Castellaniella hirudinis</name>
    <dbReference type="NCBI Taxonomy" id="1144617"/>
    <lineage>
        <taxon>Bacteria</taxon>
        <taxon>Pseudomonadati</taxon>
        <taxon>Pseudomonadota</taxon>
        <taxon>Betaproteobacteria</taxon>
        <taxon>Burkholderiales</taxon>
        <taxon>Alcaligenaceae</taxon>
        <taxon>Castellaniella</taxon>
    </lineage>
</organism>
<evidence type="ECO:0000313" key="10">
    <source>
        <dbReference type="EMBL" id="MFC4298245.1"/>
    </source>
</evidence>
<comment type="similarity">
    <text evidence="8">Belongs to the binding-protein-dependent transport system permease family.</text>
</comment>
<dbReference type="Gene3D" id="1.10.3720.10">
    <property type="entry name" value="MetI-like"/>
    <property type="match status" value="1"/>
</dbReference>
<feature type="transmembrane region" description="Helical" evidence="8">
    <location>
        <begin position="121"/>
        <end position="142"/>
    </location>
</feature>
<dbReference type="PANTHER" id="PTHR43357:SF4">
    <property type="entry name" value="INNER MEMBRANE ABC TRANSPORTER PERMEASE PROTEIN YDCV"/>
    <property type="match status" value="1"/>
</dbReference>
<dbReference type="InterPro" id="IPR035906">
    <property type="entry name" value="MetI-like_sf"/>
</dbReference>
<evidence type="ECO:0000256" key="6">
    <source>
        <dbReference type="ARBA" id="ARBA00022989"/>
    </source>
</evidence>
<evidence type="ECO:0000256" key="2">
    <source>
        <dbReference type="ARBA" id="ARBA00022448"/>
    </source>
</evidence>
<feature type="transmembrane region" description="Helical" evidence="8">
    <location>
        <begin position="89"/>
        <end position="109"/>
    </location>
</feature>
<reference evidence="11" key="1">
    <citation type="journal article" date="2019" name="Int. J. Syst. Evol. Microbiol.">
        <title>The Global Catalogue of Microorganisms (GCM) 10K type strain sequencing project: providing services to taxonomists for standard genome sequencing and annotation.</title>
        <authorList>
            <consortium name="The Broad Institute Genomics Platform"/>
            <consortium name="The Broad Institute Genome Sequencing Center for Infectious Disease"/>
            <person name="Wu L."/>
            <person name="Ma J."/>
        </authorList>
    </citation>
    <scope>NUCLEOTIDE SEQUENCE [LARGE SCALE GENOMIC DNA]</scope>
    <source>
        <strain evidence="11">CGMCC 1.19029</strain>
    </source>
</reference>
<feature type="transmembrane region" description="Helical" evidence="8">
    <location>
        <begin position="213"/>
        <end position="237"/>
    </location>
</feature>
<feature type="transmembrane region" description="Helical" evidence="8">
    <location>
        <begin position="257"/>
        <end position="276"/>
    </location>
</feature>
<dbReference type="EMBL" id="JBHSDY010000005">
    <property type="protein sequence ID" value="MFC4298245.1"/>
    <property type="molecule type" value="Genomic_DNA"/>
</dbReference>
<dbReference type="CDD" id="cd06261">
    <property type="entry name" value="TM_PBP2"/>
    <property type="match status" value="1"/>
</dbReference>
<keyword evidence="3" id="KW-1003">Cell membrane</keyword>
<dbReference type="InterPro" id="IPR000515">
    <property type="entry name" value="MetI-like"/>
</dbReference>
<dbReference type="Proteomes" id="UP001595756">
    <property type="component" value="Unassembled WGS sequence"/>
</dbReference>
<evidence type="ECO:0000256" key="1">
    <source>
        <dbReference type="ARBA" id="ARBA00004429"/>
    </source>
</evidence>
<dbReference type="RefSeq" id="WP_376812797.1">
    <property type="nucleotide sequence ID" value="NZ_JBHSDY010000005.1"/>
</dbReference>
<keyword evidence="5 8" id="KW-0812">Transmembrane</keyword>
<keyword evidence="2 8" id="KW-0813">Transport</keyword>